<dbReference type="RefSeq" id="WP_208726789.1">
    <property type="nucleotide sequence ID" value="NZ_CP024638.1"/>
</dbReference>
<geneLocation type="plasmid" evidence="4">
    <name>pMSR2B</name>
</geneLocation>
<feature type="transmembrane region" description="Helical" evidence="1">
    <location>
        <begin position="148"/>
        <end position="167"/>
    </location>
</feature>
<keyword evidence="6" id="KW-1185">Reference proteome</keyword>
<dbReference type="InterPro" id="IPR002656">
    <property type="entry name" value="Acyl_transf_3_dom"/>
</dbReference>
<dbReference type="Proteomes" id="UP001171299">
    <property type="component" value="Unassembled WGS sequence"/>
</dbReference>
<reference evidence="4" key="2">
    <citation type="journal article" date="2020" name="Environ. Microbiol.">
        <title>The extreme plant-growth-promoting properties of Pantoea phytobeneficialis MSR2 revealed by functional and genomic analysis.</title>
        <authorList>
            <person name="Nascimento F.X."/>
            <person name="Hernandez A.G."/>
            <person name="Glick B.R."/>
            <person name="Rossi M.J."/>
        </authorList>
    </citation>
    <scope>NUCLEOTIDE SEQUENCE</scope>
    <source>
        <strain evidence="4">MSR2</strain>
    </source>
</reference>
<dbReference type="AlphaFoldDB" id="A0AAP9KRS5"/>
<evidence type="ECO:0000313" key="5">
    <source>
        <dbReference type="Proteomes" id="UP000424872"/>
    </source>
</evidence>
<feature type="transmembrane region" description="Helical" evidence="1">
    <location>
        <begin position="42"/>
        <end position="60"/>
    </location>
</feature>
<name>A0AAP9KRS5_9GAMM</name>
<evidence type="ECO:0000313" key="3">
    <source>
        <dbReference type="EMBL" id="MDO6407394.1"/>
    </source>
</evidence>
<feature type="transmembrane region" description="Helical" evidence="1">
    <location>
        <begin position="179"/>
        <end position="197"/>
    </location>
</feature>
<keyword evidence="1" id="KW-0812">Transmembrane</keyword>
<reference evidence="5" key="1">
    <citation type="submission" date="2017-11" db="EMBL/GenBank/DDBJ databases">
        <title>Genome sequence of Pantoea sp. MSR2.</title>
        <authorList>
            <person name="Nascimento F.X."/>
        </authorList>
    </citation>
    <scope>NUCLEOTIDE SEQUENCE [LARGE SCALE GENOMIC DNA]</scope>
    <source>
        <strain evidence="5">MSR2</strain>
        <plasmid evidence="5">pmsr2b</plasmid>
    </source>
</reference>
<dbReference type="GO" id="GO:0016747">
    <property type="term" value="F:acyltransferase activity, transferring groups other than amino-acyl groups"/>
    <property type="evidence" value="ECO:0007669"/>
    <property type="project" value="InterPro"/>
</dbReference>
<reference evidence="3" key="3">
    <citation type="submission" date="2023-07" db="EMBL/GenBank/DDBJ databases">
        <title>The extreme plant-growth-promoting properties of Pantoea phytobeneficialis PF55 revealed by functional and genomic analysis.</title>
        <authorList>
            <person name="Nascimento F.X."/>
            <person name="Marcio R.J."/>
        </authorList>
    </citation>
    <scope>NUCLEOTIDE SEQUENCE</scope>
    <source>
        <strain evidence="3">PF55</strain>
    </source>
</reference>
<geneLocation type="plasmid" evidence="5">
    <name>pmsr2b</name>
</geneLocation>
<dbReference type="EMBL" id="CP024638">
    <property type="protein sequence ID" value="QGR09416.1"/>
    <property type="molecule type" value="Genomic_DNA"/>
</dbReference>
<feature type="transmembrane region" description="Helical" evidence="1">
    <location>
        <begin position="305"/>
        <end position="324"/>
    </location>
</feature>
<gene>
    <name evidence="4" type="ORF">CTZ24_23350</name>
    <name evidence="3" type="ORF">Q3404_12480</name>
</gene>
<dbReference type="Proteomes" id="UP000424872">
    <property type="component" value="Plasmid pMSR2B"/>
</dbReference>
<proteinExistence type="predicted"/>
<evidence type="ECO:0000313" key="4">
    <source>
        <dbReference type="EMBL" id="QGR09416.1"/>
    </source>
</evidence>
<feature type="transmembrane region" description="Helical" evidence="1">
    <location>
        <begin position="72"/>
        <end position="93"/>
    </location>
</feature>
<sequence>MMKERDLSIDILRCIGLFLIILAHVRPPGVIAQLRNFDVPMMVFVSGLSFALSSGGKGFLEYIHARIKRLVFPVWIFVTFFYLVVHFFFPVFFEKYNTISSYLNTILFIDSTDGLSDSLGYTWIIRIFLLIAIVAPMLKVITFKLSQWSVLSFAMILLVMNQFVYVHESVSWPGWVANVLNNYLLPVLSYGAVFMLGVNHHKFSRITKVLIAFLSFIAFVTFLFLYKSEFNTVVSTQEYKYPPSGYYLSYAFFMIFSLGLFVNKVAVVANGMIKDFIVFVSSNSIWIYLWHIPVVEFFISSHVQYSFLVKYFIACLISIIIMYIQTSMISRLRSRLSPPVFKHVRDVFTG</sequence>
<feature type="transmembrane region" description="Helical" evidence="1">
    <location>
        <begin position="209"/>
        <end position="226"/>
    </location>
</feature>
<evidence type="ECO:0000256" key="1">
    <source>
        <dbReference type="SAM" id="Phobius"/>
    </source>
</evidence>
<evidence type="ECO:0000313" key="6">
    <source>
        <dbReference type="Proteomes" id="UP001171299"/>
    </source>
</evidence>
<accession>A0AAP9KRS5</accession>
<keyword evidence="3" id="KW-0808">Transferase</keyword>
<evidence type="ECO:0000259" key="2">
    <source>
        <dbReference type="Pfam" id="PF01757"/>
    </source>
</evidence>
<dbReference type="EMBL" id="JAUOOM010000011">
    <property type="protein sequence ID" value="MDO6407394.1"/>
    <property type="molecule type" value="Genomic_DNA"/>
</dbReference>
<feature type="transmembrane region" description="Helical" evidence="1">
    <location>
        <begin position="123"/>
        <end position="141"/>
    </location>
</feature>
<dbReference type="KEGG" id="ppho:CTZ24_23350"/>
<feature type="domain" description="Acyltransferase 3" evidence="2">
    <location>
        <begin position="7"/>
        <end position="324"/>
    </location>
</feature>
<dbReference type="EC" id="2.3.1.-" evidence="3"/>
<keyword evidence="1" id="KW-0472">Membrane</keyword>
<keyword evidence="1" id="KW-1133">Transmembrane helix</keyword>
<dbReference type="Pfam" id="PF01757">
    <property type="entry name" value="Acyl_transf_3"/>
    <property type="match status" value="1"/>
</dbReference>
<organism evidence="4 5">
    <name type="scientific">Pantoea phytobeneficialis</name>
    <dbReference type="NCBI Taxonomy" id="2052056"/>
    <lineage>
        <taxon>Bacteria</taxon>
        <taxon>Pseudomonadati</taxon>
        <taxon>Pseudomonadota</taxon>
        <taxon>Gammaproteobacteria</taxon>
        <taxon>Enterobacterales</taxon>
        <taxon>Erwiniaceae</taxon>
        <taxon>Pantoea</taxon>
    </lineage>
</organism>
<feature type="transmembrane region" description="Helical" evidence="1">
    <location>
        <begin position="276"/>
        <end position="299"/>
    </location>
</feature>
<protein>
    <submittedName>
        <fullName evidence="3">Acyltransferase</fullName>
        <ecNumber evidence="3">2.3.1.-</ecNumber>
    </submittedName>
</protein>
<keyword evidence="4" id="KW-0614">Plasmid</keyword>
<keyword evidence="3" id="KW-0012">Acyltransferase</keyword>
<feature type="transmembrane region" description="Helical" evidence="1">
    <location>
        <begin position="246"/>
        <end position="269"/>
    </location>
</feature>